<proteinExistence type="predicted"/>
<keyword evidence="2" id="KW-1185">Reference proteome</keyword>
<protein>
    <submittedName>
        <fullName evidence="1">Uncharacterized protein</fullName>
    </submittedName>
</protein>
<dbReference type="RefSeq" id="WP_284305376.1">
    <property type="nucleotide sequence ID" value="NZ_BSUO01000001.1"/>
</dbReference>
<organism evidence="1 2">
    <name type="scientific">Mobilicoccus caccae</name>
    <dbReference type="NCBI Taxonomy" id="1859295"/>
    <lineage>
        <taxon>Bacteria</taxon>
        <taxon>Bacillati</taxon>
        <taxon>Actinomycetota</taxon>
        <taxon>Actinomycetes</taxon>
        <taxon>Micrococcales</taxon>
        <taxon>Dermatophilaceae</taxon>
        <taxon>Mobilicoccus</taxon>
    </lineage>
</organism>
<sequence length="112" mass="12279">MDLEFDPTAAARLERIVADANQNVYDIARGIQRRLGEGADPLTHPEVSDALRQAFARNFAAVQMGQAILLCLSSGVPVRDVLVMLDLEGLMATEKSFDDELNALFRDEGDDT</sequence>
<comment type="caution">
    <text evidence="1">The sequence shown here is derived from an EMBL/GenBank/DDBJ whole genome shotgun (WGS) entry which is preliminary data.</text>
</comment>
<dbReference type="EMBL" id="BSUO01000001">
    <property type="protein sequence ID" value="GMA41881.1"/>
    <property type="molecule type" value="Genomic_DNA"/>
</dbReference>
<evidence type="ECO:0000313" key="2">
    <source>
        <dbReference type="Proteomes" id="UP001157126"/>
    </source>
</evidence>
<reference evidence="2" key="1">
    <citation type="journal article" date="2019" name="Int. J. Syst. Evol. Microbiol.">
        <title>The Global Catalogue of Microorganisms (GCM) 10K type strain sequencing project: providing services to taxonomists for standard genome sequencing and annotation.</title>
        <authorList>
            <consortium name="The Broad Institute Genomics Platform"/>
            <consortium name="The Broad Institute Genome Sequencing Center for Infectious Disease"/>
            <person name="Wu L."/>
            <person name="Ma J."/>
        </authorList>
    </citation>
    <scope>NUCLEOTIDE SEQUENCE [LARGE SCALE GENOMIC DNA]</scope>
    <source>
        <strain evidence="2">NBRC 113072</strain>
    </source>
</reference>
<name>A0ABQ6IXS8_9MICO</name>
<dbReference type="Proteomes" id="UP001157126">
    <property type="component" value="Unassembled WGS sequence"/>
</dbReference>
<accession>A0ABQ6IXS8</accession>
<gene>
    <name evidence="1" type="ORF">GCM10025883_39260</name>
</gene>
<evidence type="ECO:0000313" key="1">
    <source>
        <dbReference type="EMBL" id="GMA41881.1"/>
    </source>
</evidence>